<proteinExistence type="predicted"/>
<name>A0A1H9V1I8_9GAMM</name>
<organism evidence="1 2">
    <name type="scientific">Vreelandella subterranea</name>
    <dbReference type="NCBI Taxonomy" id="416874"/>
    <lineage>
        <taxon>Bacteria</taxon>
        <taxon>Pseudomonadati</taxon>
        <taxon>Pseudomonadota</taxon>
        <taxon>Gammaproteobacteria</taxon>
        <taxon>Oceanospirillales</taxon>
        <taxon>Halomonadaceae</taxon>
        <taxon>Vreelandella</taxon>
    </lineage>
</organism>
<reference evidence="2" key="1">
    <citation type="submission" date="2016-10" db="EMBL/GenBank/DDBJ databases">
        <authorList>
            <person name="Varghese N."/>
            <person name="Submissions S."/>
        </authorList>
    </citation>
    <scope>NUCLEOTIDE SEQUENCE [LARGE SCALE GENOMIC DNA]</scope>
    <source>
        <strain evidence="2">CGMCC 1.6495</strain>
    </source>
</reference>
<dbReference type="Proteomes" id="UP000198505">
    <property type="component" value="Unassembled WGS sequence"/>
</dbReference>
<dbReference type="EMBL" id="FOGS01000008">
    <property type="protein sequence ID" value="SES15244.1"/>
    <property type="molecule type" value="Genomic_DNA"/>
</dbReference>
<evidence type="ECO:0000313" key="2">
    <source>
        <dbReference type="Proteomes" id="UP000198505"/>
    </source>
</evidence>
<dbReference type="STRING" id="416874.SAMN04487958_10815"/>
<protein>
    <submittedName>
        <fullName evidence="1">Uncharacterized protein</fullName>
    </submittedName>
</protein>
<dbReference type="AlphaFoldDB" id="A0A1H9V1I8"/>
<keyword evidence="2" id="KW-1185">Reference proteome</keyword>
<evidence type="ECO:0000313" key="1">
    <source>
        <dbReference type="EMBL" id="SES15244.1"/>
    </source>
</evidence>
<dbReference type="RefSeq" id="WP_092828311.1">
    <property type="nucleotide sequence ID" value="NZ_FOGS01000008.1"/>
</dbReference>
<accession>A0A1H9V1I8</accession>
<gene>
    <name evidence="1" type="ORF">SAMN04487958_10815</name>
</gene>
<sequence length="134" mass="15192">MDKWKTIKERLKHLGGSVKLLADGYELTLTKAHDGKRIFVVVYVNGVVQGKWTETKDEKPVYPEGRFWRPVKRAAYRKKVYAHAKRAFGKKEADRMVTPRVVGVAPTFGTEGAAVAHLKKHFPDLEIKSDEQAS</sequence>